<evidence type="ECO:0000256" key="2">
    <source>
        <dbReference type="ARBA" id="ARBA00006247"/>
    </source>
</evidence>
<keyword evidence="8" id="KW-1185">Reference proteome</keyword>
<dbReference type="Pfam" id="PF07687">
    <property type="entry name" value="M20_dimer"/>
    <property type="match status" value="1"/>
</dbReference>
<keyword evidence="4" id="KW-0378">Hydrolase</keyword>
<dbReference type="InterPro" id="IPR002933">
    <property type="entry name" value="Peptidase_M20"/>
</dbReference>
<sequence>TSSQDSSSPSVQLPKQLEQEPTAKVKGALFLELPSPRLALPLLKDKSRCNMKLRLSVVTLLLPLLARGFELPASLQGPLDSLKHNLESLRDGANLDSLYSSFDALQQKLEMPAFVKQWTDPIGVSPILSLHRSLVSIESISGNENAVGNWLLDYLRKQGFTVEKQCVSMEKMPVVKEKQKNTVECRFNVLAYMGESRRTRTLITSHLDVVPPYLPYKVHGHEIYGRGSVDAKGSVASQIRAVEELREAGEISEGDVALLFVVGEEKKDANRDRHLVGGDGMREANGLGLSWETVIFGEPTELKLASGHKGIVEFTLSAQGRASHSGYPELGINANSLILPALLALDKLDLPSSESLGKSTLNIGRIEGGVAGNVVPAFAKARGSVRVAAKTPDYVKDLMIKAVDGVGVEGLT</sequence>
<dbReference type="InterPro" id="IPR011650">
    <property type="entry name" value="Peptidase_M20_dimer"/>
</dbReference>
<feature type="non-terminal residue" evidence="7">
    <location>
        <position position="1"/>
    </location>
</feature>
<dbReference type="AlphaFoldDB" id="A0A9P8IH27"/>
<feature type="domain" description="Peptidase M20 dimerisation" evidence="6">
    <location>
        <begin position="307"/>
        <end position="404"/>
    </location>
</feature>
<dbReference type="EMBL" id="JAGHQM010003195">
    <property type="protein sequence ID" value="KAH0547856.1"/>
    <property type="molecule type" value="Genomic_DNA"/>
</dbReference>
<evidence type="ECO:0000313" key="8">
    <source>
        <dbReference type="Proteomes" id="UP000750711"/>
    </source>
</evidence>
<dbReference type="InterPro" id="IPR050072">
    <property type="entry name" value="Peptidase_M20A"/>
</dbReference>
<dbReference type="SUPFAM" id="SSF55031">
    <property type="entry name" value="Bacterial exopeptidase dimerisation domain"/>
    <property type="match status" value="1"/>
</dbReference>
<name>A0A9P8IH27_9PEZI</name>
<reference evidence="7" key="1">
    <citation type="submission" date="2021-03" db="EMBL/GenBank/DDBJ databases">
        <title>Comparative genomics and phylogenomic investigation of the class Geoglossomycetes provide insights into ecological specialization and systematics.</title>
        <authorList>
            <person name="Melie T."/>
            <person name="Pirro S."/>
            <person name="Miller A.N."/>
            <person name="Quandt A."/>
        </authorList>
    </citation>
    <scope>NUCLEOTIDE SEQUENCE</scope>
    <source>
        <strain evidence="7">CAQ_001_2017</strain>
    </source>
</reference>
<dbReference type="GO" id="GO:0016787">
    <property type="term" value="F:hydrolase activity"/>
    <property type="evidence" value="ECO:0007669"/>
    <property type="project" value="UniProtKB-KW"/>
</dbReference>
<dbReference type="PANTHER" id="PTHR43808">
    <property type="entry name" value="ACETYLORNITHINE DEACETYLASE"/>
    <property type="match status" value="1"/>
</dbReference>
<evidence type="ECO:0000259" key="6">
    <source>
        <dbReference type="Pfam" id="PF07687"/>
    </source>
</evidence>
<evidence type="ECO:0000313" key="7">
    <source>
        <dbReference type="EMBL" id="KAH0547856.1"/>
    </source>
</evidence>
<comment type="cofactor">
    <cofactor evidence="1">
        <name>Zn(2+)</name>
        <dbReference type="ChEBI" id="CHEBI:29105"/>
    </cofactor>
</comment>
<dbReference type="GO" id="GO:0046872">
    <property type="term" value="F:metal ion binding"/>
    <property type="evidence" value="ECO:0007669"/>
    <property type="project" value="UniProtKB-KW"/>
</dbReference>
<evidence type="ECO:0000256" key="4">
    <source>
        <dbReference type="ARBA" id="ARBA00022801"/>
    </source>
</evidence>
<keyword evidence="3" id="KW-0479">Metal-binding</keyword>
<feature type="non-terminal residue" evidence="7">
    <location>
        <position position="412"/>
    </location>
</feature>
<dbReference type="Gene3D" id="3.40.630.10">
    <property type="entry name" value="Zn peptidases"/>
    <property type="match status" value="1"/>
</dbReference>
<evidence type="ECO:0000256" key="5">
    <source>
        <dbReference type="ARBA" id="ARBA00022833"/>
    </source>
</evidence>
<comment type="similarity">
    <text evidence="2">Belongs to the peptidase M20A family.</text>
</comment>
<dbReference type="SUPFAM" id="SSF53187">
    <property type="entry name" value="Zn-dependent exopeptidases"/>
    <property type="match status" value="1"/>
</dbReference>
<dbReference type="Proteomes" id="UP000750711">
    <property type="component" value="Unassembled WGS sequence"/>
</dbReference>
<comment type="caution">
    <text evidence="7">The sequence shown here is derived from an EMBL/GenBank/DDBJ whole genome shotgun (WGS) entry which is preliminary data.</text>
</comment>
<accession>A0A9P8IH27</accession>
<dbReference type="InterPro" id="IPR036264">
    <property type="entry name" value="Bact_exopeptidase_dim_dom"/>
</dbReference>
<gene>
    <name evidence="7" type="ORF">GP486_008403</name>
</gene>
<dbReference type="PANTHER" id="PTHR43808:SF8">
    <property type="entry name" value="PEPTIDASE M20 DIMERISATION DOMAIN-CONTAINING PROTEIN"/>
    <property type="match status" value="1"/>
</dbReference>
<keyword evidence="5" id="KW-0862">Zinc</keyword>
<dbReference type="Pfam" id="PF01546">
    <property type="entry name" value="Peptidase_M20"/>
    <property type="match status" value="1"/>
</dbReference>
<dbReference type="Gene3D" id="3.30.70.360">
    <property type="match status" value="1"/>
</dbReference>
<evidence type="ECO:0000256" key="1">
    <source>
        <dbReference type="ARBA" id="ARBA00001947"/>
    </source>
</evidence>
<evidence type="ECO:0000256" key="3">
    <source>
        <dbReference type="ARBA" id="ARBA00022723"/>
    </source>
</evidence>
<organism evidence="7 8">
    <name type="scientific">Trichoglossum hirsutum</name>
    <dbReference type="NCBI Taxonomy" id="265104"/>
    <lineage>
        <taxon>Eukaryota</taxon>
        <taxon>Fungi</taxon>
        <taxon>Dikarya</taxon>
        <taxon>Ascomycota</taxon>
        <taxon>Pezizomycotina</taxon>
        <taxon>Geoglossomycetes</taxon>
        <taxon>Geoglossales</taxon>
        <taxon>Geoglossaceae</taxon>
        <taxon>Trichoglossum</taxon>
    </lineage>
</organism>
<proteinExistence type="inferred from homology"/>
<protein>
    <recommendedName>
        <fullName evidence="6">Peptidase M20 dimerisation domain-containing protein</fullName>
    </recommendedName>
</protein>